<dbReference type="RefSeq" id="WP_305002043.1">
    <property type="nucleotide sequence ID" value="NZ_JAUQUB010000001.1"/>
</dbReference>
<evidence type="ECO:0000313" key="1">
    <source>
        <dbReference type="EMBL" id="MDO7881635.1"/>
    </source>
</evidence>
<comment type="caution">
    <text evidence="1">The sequence shown here is derived from an EMBL/GenBank/DDBJ whole genome shotgun (WGS) entry which is preliminary data.</text>
</comment>
<name>A0ABT9BQE9_9MICO</name>
<keyword evidence="2" id="KW-1185">Reference proteome</keyword>
<dbReference type="Proteomes" id="UP001241072">
    <property type="component" value="Unassembled WGS sequence"/>
</dbReference>
<reference evidence="1 2" key="1">
    <citation type="submission" date="2023-07" db="EMBL/GenBank/DDBJ databases">
        <title>Protaetiibacter sp. nov WY-16 isolated from soil.</title>
        <authorList>
            <person name="Liu B."/>
            <person name="Wan Y."/>
        </authorList>
    </citation>
    <scope>NUCLEOTIDE SEQUENCE [LARGE SCALE GENOMIC DNA]</scope>
    <source>
        <strain evidence="1 2">WY-16</strain>
    </source>
</reference>
<accession>A0ABT9BQE9</accession>
<gene>
    <name evidence="1" type="ORF">Q5716_05265</name>
</gene>
<proteinExistence type="predicted"/>
<evidence type="ECO:0000313" key="2">
    <source>
        <dbReference type="Proteomes" id="UP001241072"/>
    </source>
</evidence>
<protein>
    <recommendedName>
        <fullName evidence="3">DUF4352 domain-containing protein</fullName>
    </recommendedName>
</protein>
<evidence type="ECO:0008006" key="3">
    <source>
        <dbReference type="Google" id="ProtNLM"/>
    </source>
</evidence>
<sequence length="184" mass="18702">MTRPLAWLAAAGILVAAGAVVLLEPGEQLAQGPIVVAVDPGEEGAGRNVVATFGDVRMGEVLELDSTGAMYTTEGVWVAVDVVAESVVSPTGLQSTLEIDGKEYLGSERLDTDGIESWTLAAGLPTAGTVVFEIPPELAGGTAHVRLAGSGTPRLDSVIELTVDLSSLEVAPSVTALAAGRVDP</sequence>
<dbReference type="EMBL" id="JAUQUB010000001">
    <property type="protein sequence ID" value="MDO7881635.1"/>
    <property type="molecule type" value="Genomic_DNA"/>
</dbReference>
<organism evidence="1 2">
    <name type="scientific">Antiquaquibacter soli</name>
    <dbReference type="NCBI Taxonomy" id="3064523"/>
    <lineage>
        <taxon>Bacteria</taxon>
        <taxon>Bacillati</taxon>
        <taxon>Actinomycetota</taxon>
        <taxon>Actinomycetes</taxon>
        <taxon>Micrococcales</taxon>
        <taxon>Microbacteriaceae</taxon>
        <taxon>Antiquaquibacter</taxon>
    </lineage>
</organism>